<protein>
    <submittedName>
        <fullName evidence="2">DUF2219 family protein</fullName>
    </submittedName>
</protein>
<dbReference type="RefSeq" id="WP_310459054.1">
    <property type="nucleotide sequence ID" value="NZ_JAVKPH010000038.1"/>
</dbReference>
<dbReference type="Gene3D" id="2.40.128.140">
    <property type="entry name" value="Outer membrane protein"/>
    <property type="match status" value="1"/>
</dbReference>
<reference evidence="2 3" key="1">
    <citation type="submission" date="2023-09" db="EMBL/GenBank/DDBJ databases">
        <title>Xinfangfangia sedmenti sp. nov., isolated the sedment.</title>
        <authorList>
            <person name="Xu L."/>
        </authorList>
    </citation>
    <scope>NUCLEOTIDE SEQUENCE [LARGE SCALE GENOMIC DNA]</scope>
    <source>
        <strain evidence="2 3">LG-4</strain>
    </source>
</reference>
<name>A0ABU1FDE6_9RHOB</name>
<keyword evidence="3" id="KW-1185">Reference proteome</keyword>
<proteinExistence type="predicted"/>
<dbReference type="Pfam" id="PF09982">
    <property type="entry name" value="LpxR"/>
    <property type="match status" value="1"/>
</dbReference>
<dbReference type="EMBL" id="JAVKPH010000038">
    <property type="protein sequence ID" value="MDR5654912.1"/>
    <property type="molecule type" value="Genomic_DNA"/>
</dbReference>
<evidence type="ECO:0000256" key="1">
    <source>
        <dbReference type="SAM" id="SignalP"/>
    </source>
</evidence>
<evidence type="ECO:0000313" key="3">
    <source>
        <dbReference type="Proteomes" id="UP001247754"/>
    </source>
</evidence>
<accession>A0ABU1FDE6</accession>
<gene>
    <name evidence="2" type="ORF">RGD00_20065</name>
</gene>
<comment type="caution">
    <text evidence="2">The sequence shown here is derived from an EMBL/GenBank/DDBJ whole genome shotgun (WGS) entry which is preliminary data.</text>
</comment>
<feature type="chain" id="PRO_5046589008" evidence="1">
    <location>
        <begin position="30"/>
        <end position="311"/>
    </location>
</feature>
<sequence length="311" mass="33567">MPRAFLQLARAAFGAALFTATLSPAAAMAQDRQVLGHGRLFSNDFIGDGHDRWRSGAYVVSRVTGPEWQGHLPSEFGAIREYRFRSEIIQPRSLTNPGPRDRRYAGVLSAGVHTHLALGRAEASVGADLVMVGPQTLVGRFQRGAHQMLGHDRPMVLGNQIGNRLLPTLSGEVGLPLVLADGVSLRPFVEGQAGAETYLRAGADMVVGRFGEGGLMLRDVGTGQRYRGVPGATVPGLSFVLGADVAHVTHSAFLPDGGAATLSDERTRLRAGLHWQGRRSDLFYGVTRLGREFEEQPEGQVIGSLRLRIRF</sequence>
<dbReference type="Proteomes" id="UP001247754">
    <property type="component" value="Unassembled WGS sequence"/>
</dbReference>
<keyword evidence="1" id="KW-0732">Signal</keyword>
<organism evidence="2 3">
    <name type="scientific">Ruixingdingia sedimenti</name>
    <dbReference type="NCBI Taxonomy" id="3073604"/>
    <lineage>
        <taxon>Bacteria</taxon>
        <taxon>Pseudomonadati</taxon>
        <taxon>Pseudomonadota</taxon>
        <taxon>Alphaproteobacteria</taxon>
        <taxon>Rhodobacterales</taxon>
        <taxon>Paracoccaceae</taxon>
        <taxon>Ruixingdingia</taxon>
    </lineage>
</organism>
<evidence type="ECO:0000313" key="2">
    <source>
        <dbReference type="EMBL" id="MDR5654912.1"/>
    </source>
</evidence>
<dbReference type="InterPro" id="IPR018707">
    <property type="entry name" value="LpxR"/>
</dbReference>
<feature type="signal peptide" evidence="1">
    <location>
        <begin position="1"/>
        <end position="29"/>
    </location>
</feature>
<dbReference type="InterPro" id="IPR037107">
    <property type="entry name" value="Put_OMP_sf"/>
</dbReference>